<organism evidence="1">
    <name type="scientific">marine sediment metagenome</name>
    <dbReference type="NCBI Taxonomy" id="412755"/>
    <lineage>
        <taxon>unclassified sequences</taxon>
        <taxon>metagenomes</taxon>
        <taxon>ecological metagenomes</taxon>
    </lineage>
</organism>
<gene>
    <name evidence="1" type="ORF">S01H1_08137</name>
</gene>
<proteinExistence type="predicted"/>
<dbReference type="AlphaFoldDB" id="X0RZ92"/>
<protein>
    <recommendedName>
        <fullName evidence="2">Fibronectin type-III domain-containing protein</fullName>
    </recommendedName>
</protein>
<feature type="non-terminal residue" evidence="1">
    <location>
        <position position="460"/>
    </location>
</feature>
<evidence type="ECO:0008006" key="2">
    <source>
        <dbReference type="Google" id="ProtNLM"/>
    </source>
</evidence>
<name>X0RZ92_9ZZZZ</name>
<dbReference type="EMBL" id="BARS01004173">
    <property type="protein sequence ID" value="GAF74144.1"/>
    <property type="molecule type" value="Genomic_DNA"/>
</dbReference>
<evidence type="ECO:0000313" key="1">
    <source>
        <dbReference type="EMBL" id="GAF74144.1"/>
    </source>
</evidence>
<feature type="non-terminal residue" evidence="1">
    <location>
        <position position="1"/>
    </location>
</feature>
<reference evidence="1" key="1">
    <citation type="journal article" date="2014" name="Front. Microbiol.">
        <title>High frequency of phylogenetically diverse reductive dehalogenase-homologous genes in deep subseafloor sedimentary metagenomes.</title>
        <authorList>
            <person name="Kawai M."/>
            <person name="Futagami T."/>
            <person name="Toyoda A."/>
            <person name="Takaki Y."/>
            <person name="Nishi S."/>
            <person name="Hori S."/>
            <person name="Arai W."/>
            <person name="Tsubouchi T."/>
            <person name="Morono Y."/>
            <person name="Uchiyama I."/>
            <person name="Ito T."/>
            <person name="Fujiyama A."/>
            <person name="Inagaki F."/>
            <person name="Takami H."/>
        </authorList>
    </citation>
    <scope>NUCLEOTIDE SEQUENCE</scope>
    <source>
        <strain evidence="1">Expedition CK06-06</strain>
    </source>
</reference>
<comment type="caution">
    <text evidence="1">The sequence shown here is derived from an EMBL/GenBank/DDBJ whole genome shotgun (WGS) entry which is preliminary data.</text>
</comment>
<sequence>AYAYDVRCSTEEITEDNWRAAPELPRFQVIRPGRPGSKEEMWIDILEPGTKYYFAIRVLDEVGNASPPAVAAATTAAVEELKLTDAGMSRVGRGSPAVGDGLTVWAFADTEKASPVTGGLLEDGTYARGNTDARCGNTVWDGARKAVRIAGCSNEFVAFQVAVELDDPAASREVPVSLAPFGPIREKDIRLYREWCVYTEEKETGKKTYWPDPLLPLEGKLVVPYEDNKIPGQKVGLVFVDIYVPHKTAPGAYTGKLSVGAITIPVELAVRDLDLPDTIEAIIFEMNNYYVWTHAYGKLDDDALAKLEHAYHRMAHEHRLSLNSVTHGHGGGIQGRSAPPLTGKGADTRVADWTAWDRRYGPLLDGSAFADLPRAGVPITHIYTPFNENWPAKINEHFNYNVAEDMLGTFEREYIDAAKAVCADFARHFNEKRWYDTQFQLFLNDKYLYRNPRKGRRGVS</sequence>
<accession>X0RZ92</accession>